<keyword evidence="3" id="KW-1185">Reference proteome</keyword>
<gene>
    <name evidence="2" type="ordered locus">Amico_1411</name>
</gene>
<dbReference type="STRING" id="572547.Amico_1411"/>
<dbReference type="KEGG" id="aco:Amico_1411"/>
<keyword evidence="1" id="KW-1133">Transmembrane helix</keyword>
<protein>
    <submittedName>
        <fullName evidence="2">Uncharacterized protein</fullName>
    </submittedName>
</protein>
<dbReference type="EMBL" id="CP001997">
    <property type="protein sequence ID" value="ADE57528.1"/>
    <property type="molecule type" value="Genomic_DNA"/>
</dbReference>
<organism evidence="2 3">
    <name type="scientific">Aminobacterium colombiense (strain DSM 12261 / ALA-1)</name>
    <dbReference type="NCBI Taxonomy" id="572547"/>
    <lineage>
        <taxon>Bacteria</taxon>
        <taxon>Thermotogati</taxon>
        <taxon>Synergistota</taxon>
        <taxon>Synergistia</taxon>
        <taxon>Synergistales</taxon>
        <taxon>Aminobacteriaceae</taxon>
        <taxon>Aminobacterium</taxon>
    </lineage>
</organism>
<evidence type="ECO:0000313" key="3">
    <source>
        <dbReference type="Proteomes" id="UP000002366"/>
    </source>
</evidence>
<proteinExistence type="predicted"/>
<dbReference type="eggNOG" id="COG0845">
    <property type="taxonomic scope" value="Bacteria"/>
</dbReference>
<feature type="transmembrane region" description="Helical" evidence="1">
    <location>
        <begin position="12"/>
        <end position="33"/>
    </location>
</feature>
<dbReference type="RefSeq" id="WP_013048791.1">
    <property type="nucleotide sequence ID" value="NC_014011.1"/>
</dbReference>
<keyword evidence="1" id="KW-0812">Transmembrane</keyword>
<dbReference type="Proteomes" id="UP000002366">
    <property type="component" value="Chromosome"/>
</dbReference>
<evidence type="ECO:0000313" key="2">
    <source>
        <dbReference type="EMBL" id="ADE57528.1"/>
    </source>
</evidence>
<name>D5EG46_AMICL</name>
<dbReference type="HOGENOM" id="CLU_899061_0_0_0"/>
<keyword evidence="1" id="KW-0472">Membrane</keyword>
<sequence length="309" mass="34590">MNFNFGEKRKAVAYGVMVLCFITAAIWVYGLWWRNYEVTHPRITQAVPHSYEEEMPFSGMLLWEEIIVTTPVGGNVAYTVPESGGRVSQGDVIATVGEESRQQLRAPLTGYFVPGLDGFEGRLSYQSLWAGEDRIPQTPELSLFSMGHTAERGGFIGKLIPMPQELRAVGYADLTPALDKQLKRGLISLRRGPKDPLYQAEVRVVRKMGHRVKLYLSLPFFPVNIVKKRSVSYLISTEEHVGVSIPQSAVISREGKLGVFIVEGNYARFKEVKGIPLTDHLFFITSGLQPGNIVILKADHAREGRVELW</sequence>
<evidence type="ECO:0000256" key="1">
    <source>
        <dbReference type="SAM" id="Phobius"/>
    </source>
</evidence>
<dbReference type="AlphaFoldDB" id="D5EG46"/>
<accession>D5EG46</accession>
<dbReference type="Gene3D" id="2.40.420.20">
    <property type="match status" value="1"/>
</dbReference>
<reference evidence="2 3" key="1">
    <citation type="journal article" date="2010" name="Stand. Genomic Sci.">
        <title>Complete genome sequence of Aminobacterium colombiense type strain (ALA-1).</title>
        <authorList>
            <person name="Chertkov O."/>
            <person name="Sikorski J."/>
            <person name="Brambilla E."/>
            <person name="Lapidus A."/>
            <person name="Copeland A."/>
            <person name="Glavina Del Rio T."/>
            <person name="Nolan M."/>
            <person name="Lucas S."/>
            <person name="Tice H."/>
            <person name="Cheng J.F."/>
            <person name="Han C."/>
            <person name="Detter J.C."/>
            <person name="Bruce D."/>
            <person name="Tapia R."/>
            <person name="Goodwin L."/>
            <person name="Pitluck S."/>
            <person name="Liolios K."/>
            <person name="Ivanova N."/>
            <person name="Mavromatis K."/>
            <person name="Ovchinnikova G."/>
            <person name="Pati A."/>
            <person name="Chen A."/>
            <person name="Palaniappan K."/>
            <person name="Land M."/>
            <person name="Hauser L."/>
            <person name="Chang Y.J."/>
            <person name="Jeffries C.D."/>
            <person name="Spring S."/>
            <person name="Rohde M."/>
            <person name="Goker M."/>
            <person name="Bristow J."/>
            <person name="Eisen J.A."/>
            <person name="Markowitz V."/>
            <person name="Hugenholtz P."/>
            <person name="Kyrpides N.C."/>
            <person name="Klenk H.P."/>
        </authorList>
    </citation>
    <scope>NUCLEOTIDE SEQUENCE [LARGE SCALE GENOMIC DNA]</scope>
    <source>
        <strain evidence="3">DSM 12261 / ALA-1</strain>
    </source>
</reference>
<dbReference type="OrthoDB" id="3054at2"/>